<dbReference type="Proteomes" id="UP000195953">
    <property type="component" value="Chromosome 1"/>
</dbReference>
<dbReference type="PANTHER" id="PTHR30346">
    <property type="entry name" value="TRANSCRIPTIONAL DUAL REGULATOR HCAR-RELATED"/>
    <property type="match status" value="1"/>
</dbReference>
<dbReference type="EMBL" id="LT853885">
    <property type="protein sequence ID" value="SMR02975.1"/>
    <property type="molecule type" value="Genomic_DNA"/>
</dbReference>
<dbReference type="EMBL" id="LT853882">
    <property type="protein sequence ID" value="SMQ98934.1"/>
    <property type="molecule type" value="Genomic_DNA"/>
</dbReference>
<protein>
    <submittedName>
        <fullName evidence="6">LysR substrate binding domain protein</fullName>
    </submittedName>
    <submittedName>
        <fullName evidence="7">Putative LysR family transcriptional regulator</fullName>
    </submittedName>
</protein>
<evidence type="ECO:0000313" key="6">
    <source>
        <dbReference type="EMBL" id="SMQ98934.1"/>
    </source>
</evidence>
<dbReference type="Gene3D" id="3.40.190.10">
    <property type="entry name" value="Periplasmic binding protein-like II"/>
    <property type="match status" value="2"/>
</dbReference>
<dbReference type="GO" id="GO:0003677">
    <property type="term" value="F:DNA binding"/>
    <property type="evidence" value="ECO:0007669"/>
    <property type="project" value="UniProtKB-KW"/>
</dbReference>
<organism evidence="7 9">
    <name type="scientific">Xanthomonas fragariae</name>
    <dbReference type="NCBI Taxonomy" id="48664"/>
    <lineage>
        <taxon>Bacteria</taxon>
        <taxon>Pseudomonadati</taxon>
        <taxon>Pseudomonadota</taxon>
        <taxon>Gammaproteobacteria</taxon>
        <taxon>Lysobacterales</taxon>
        <taxon>Lysobacteraceae</taxon>
        <taxon>Xanthomonas</taxon>
    </lineage>
</organism>
<evidence type="ECO:0000256" key="4">
    <source>
        <dbReference type="ARBA" id="ARBA00023163"/>
    </source>
</evidence>
<evidence type="ECO:0000313" key="7">
    <source>
        <dbReference type="EMBL" id="SMR02975.1"/>
    </source>
</evidence>
<name>A0A1Y6GYJ1_9XANT</name>
<dbReference type="GO" id="GO:0003700">
    <property type="term" value="F:DNA-binding transcription factor activity"/>
    <property type="evidence" value="ECO:0007669"/>
    <property type="project" value="TreeGrafter"/>
</dbReference>
<comment type="similarity">
    <text evidence="1">Belongs to the LysR transcriptional regulatory family.</text>
</comment>
<evidence type="ECO:0000259" key="5">
    <source>
        <dbReference type="Pfam" id="PF03466"/>
    </source>
</evidence>
<reference evidence="7 9" key="2">
    <citation type="submission" date="2017-05" db="EMBL/GenBank/DDBJ databases">
        <authorList>
            <person name="Song R."/>
            <person name="Chenine A.L."/>
            <person name="Ruprecht R.M."/>
        </authorList>
    </citation>
    <scope>NUCLEOTIDE SEQUENCE [LARGE SCALE GENOMIC DNA]</scope>
    <source>
        <strain evidence="7">PD5205</strain>
    </source>
</reference>
<evidence type="ECO:0000313" key="9">
    <source>
        <dbReference type="Proteomes" id="UP000195953"/>
    </source>
</evidence>
<dbReference type="SUPFAM" id="SSF53850">
    <property type="entry name" value="Periplasmic binding protein-like II"/>
    <property type="match status" value="1"/>
</dbReference>
<feature type="domain" description="LysR substrate-binding" evidence="5">
    <location>
        <begin position="5"/>
        <end position="106"/>
    </location>
</feature>
<dbReference type="PANTHER" id="PTHR30346:SF26">
    <property type="entry name" value="HYDROGEN PEROXIDE-INDUCIBLE GENES ACTIVATOR"/>
    <property type="match status" value="1"/>
</dbReference>
<dbReference type="GO" id="GO:0032993">
    <property type="term" value="C:protein-DNA complex"/>
    <property type="evidence" value="ECO:0007669"/>
    <property type="project" value="TreeGrafter"/>
</dbReference>
<keyword evidence="8" id="KW-1185">Reference proteome</keyword>
<evidence type="ECO:0000256" key="3">
    <source>
        <dbReference type="ARBA" id="ARBA00023125"/>
    </source>
</evidence>
<keyword evidence="3" id="KW-0238">DNA-binding</keyword>
<dbReference type="Proteomes" id="UP000195877">
    <property type="component" value="Chromosome 1"/>
</dbReference>
<accession>A0A1Y6GYJ1</accession>
<dbReference type="InterPro" id="IPR005119">
    <property type="entry name" value="LysR_subst-bd"/>
</dbReference>
<dbReference type="Pfam" id="PF03466">
    <property type="entry name" value="LysR_substrate"/>
    <property type="match status" value="1"/>
</dbReference>
<gene>
    <name evidence="7" type="ORF">PD5205_01671</name>
    <name evidence="6" type="ORF">PD885_01689</name>
</gene>
<reference evidence="6 8" key="1">
    <citation type="submission" date="2017-05" db="EMBL/GenBank/DDBJ databases">
        <authorList>
            <person name="Blom J."/>
        </authorList>
    </citation>
    <scope>NUCLEOTIDE SEQUENCE [LARGE SCALE GENOMIC DNA]</scope>
    <source>
        <strain evidence="6">PD885</strain>
    </source>
</reference>
<evidence type="ECO:0000313" key="8">
    <source>
        <dbReference type="Proteomes" id="UP000195877"/>
    </source>
</evidence>
<proteinExistence type="inferred from homology"/>
<sequence length="111" mass="11873">MHARESLPTALVSGLASGMHGLILAQLPVAGRGLHSERLFREPLHVTMAADHPLRTKAFITLADLRGANLPTLPPEYRLAKQVAAIAMEVGANVLRNYEGTSLDAIGQNGR</sequence>
<evidence type="ECO:0000256" key="1">
    <source>
        <dbReference type="ARBA" id="ARBA00009437"/>
    </source>
</evidence>
<dbReference type="AlphaFoldDB" id="A0A1Y6GYJ1"/>
<keyword evidence="2" id="KW-0805">Transcription regulation</keyword>
<keyword evidence="4" id="KW-0804">Transcription</keyword>
<evidence type="ECO:0000256" key="2">
    <source>
        <dbReference type="ARBA" id="ARBA00023015"/>
    </source>
</evidence>